<organism evidence="2 3">
    <name type="scientific">Octopus vulgaris</name>
    <name type="common">Common octopus</name>
    <dbReference type="NCBI Taxonomy" id="6645"/>
    <lineage>
        <taxon>Eukaryota</taxon>
        <taxon>Metazoa</taxon>
        <taxon>Spiralia</taxon>
        <taxon>Lophotrochozoa</taxon>
        <taxon>Mollusca</taxon>
        <taxon>Cephalopoda</taxon>
        <taxon>Coleoidea</taxon>
        <taxon>Octopodiformes</taxon>
        <taxon>Octopoda</taxon>
        <taxon>Incirrata</taxon>
        <taxon>Octopodidae</taxon>
        <taxon>Octopus</taxon>
    </lineage>
</organism>
<proteinExistence type="predicted"/>
<evidence type="ECO:0000313" key="3">
    <source>
        <dbReference type="Proteomes" id="UP001162480"/>
    </source>
</evidence>
<dbReference type="EMBL" id="OX597815">
    <property type="protein sequence ID" value="CAI9717280.1"/>
    <property type="molecule type" value="Genomic_DNA"/>
</dbReference>
<protein>
    <submittedName>
        <fullName evidence="2">Uncharacterized protein</fullName>
    </submittedName>
</protein>
<reference evidence="2" key="1">
    <citation type="submission" date="2023-08" db="EMBL/GenBank/DDBJ databases">
        <authorList>
            <person name="Alioto T."/>
            <person name="Alioto T."/>
            <person name="Gomez Garrido J."/>
        </authorList>
    </citation>
    <scope>NUCLEOTIDE SEQUENCE</scope>
</reference>
<name>A0AA36AJD2_OCTVU</name>
<keyword evidence="3" id="KW-1185">Reference proteome</keyword>
<feature type="region of interest" description="Disordered" evidence="1">
    <location>
        <begin position="25"/>
        <end position="45"/>
    </location>
</feature>
<evidence type="ECO:0000313" key="2">
    <source>
        <dbReference type="EMBL" id="CAI9717280.1"/>
    </source>
</evidence>
<feature type="compositionally biased region" description="Polar residues" evidence="1">
    <location>
        <begin position="33"/>
        <end position="45"/>
    </location>
</feature>
<gene>
    <name evidence="2" type="ORF">OCTVUL_1B011737</name>
</gene>
<evidence type="ECO:0000256" key="1">
    <source>
        <dbReference type="SAM" id="MobiDB-lite"/>
    </source>
</evidence>
<accession>A0AA36AJD2</accession>
<dbReference type="AlphaFoldDB" id="A0AA36AJD2"/>
<dbReference type="Proteomes" id="UP001162480">
    <property type="component" value="Chromosome 2"/>
</dbReference>
<sequence length="72" mass="8194">MLRPGFYYTRSCKPLVSKYRKPQRSFVDDKSSSEASNEPISETGTCNSYSQRDALASYLMEHSSLFHSFCVA</sequence>